<dbReference type="STRING" id="1348612.A0A397H1H0"/>
<reference evidence="2 3" key="1">
    <citation type="submission" date="2018-08" db="EMBL/GenBank/DDBJ databases">
        <title>Genome and evolution of the arbuscular mycorrhizal fungus Diversispora epigaea (formerly Glomus versiforme) and its bacterial endosymbionts.</title>
        <authorList>
            <person name="Sun X."/>
            <person name="Fei Z."/>
            <person name="Harrison M."/>
        </authorList>
    </citation>
    <scope>NUCLEOTIDE SEQUENCE [LARGE SCALE GENOMIC DNA]</scope>
    <source>
        <strain evidence="2 3">IT104</strain>
    </source>
</reference>
<evidence type="ECO:0000256" key="1">
    <source>
        <dbReference type="ARBA" id="ARBA00010617"/>
    </source>
</evidence>
<organism evidence="2 3">
    <name type="scientific">Diversispora epigaea</name>
    <dbReference type="NCBI Taxonomy" id="1348612"/>
    <lineage>
        <taxon>Eukaryota</taxon>
        <taxon>Fungi</taxon>
        <taxon>Fungi incertae sedis</taxon>
        <taxon>Mucoromycota</taxon>
        <taxon>Glomeromycotina</taxon>
        <taxon>Glomeromycetes</taxon>
        <taxon>Diversisporales</taxon>
        <taxon>Diversisporaceae</taxon>
        <taxon>Diversispora</taxon>
    </lineage>
</organism>
<evidence type="ECO:0000313" key="2">
    <source>
        <dbReference type="EMBL" id="RHZ56827.1"/>
    </source>
</evidence>
<dbReference type="PANTHER" id="PTHR24305:SF166">
    <property type="entry name" value="CYTOCHROME P450 12A4, MITOCHONDRIAL-RELATED"/>
    <property type="match status" value="1"/>
</dbReference>
<comment type="similarity">
    <text evidence="1">Belongs to the cytochrome P450 family.</text>
</comment>
<sequence>MNENSTLHEPPLYENNVLMRWKFFIIPPELRQIPSLPLIQTIQFNCKGYISREPLLHNYLMEPLNKQGILKYFDILPGKWIIVVSNPELTKELFQRTDAFQKSDQYAYLGHRRVSNPAFSHSWPPELFGNLAIEFFEVMNKTDEKSPTLDVFHLLRDALGLAAFGYNFGIIRKSGSELEKAYLMAVDRMSDRKDLLYYMLKAEETQDNLKSRLTTEELLNDMKVFLVAGHDTTAIALAAAIYFLGINQECQEKSREEAIRIMGDEKKNIIFWEESYKFRPERFAKEKDTANKHLPFDSGNRICVGMNFSYAE</sequence>
<evidence type="ECO:0000313" key="3">
    <source>
        <dbReference type="Proteomes" id="UP000266861"/>
    </source>
</evidence>
<dbReference type="GO" id="GO:0004497">
    <property type="term" value="F:monooxygenase activity"/>
    <property type="evidence" value="ECO:0007669"/>
    <property type="project" value="InterPro"/>
</dbReference>
<dbReference type="InterPro" id="IPR050121">
    <property type="entry name" value="Cytochrome_P450_monoxygenase"/>
</dbReference>
<dbReference type="SUPFAM" id="SSF48264">
    <property type="entry name" value="Cytochrome P450"/>
    <property type="match status" value="1"/>
</dbReference>
<dbReference type="GO" id="GO:0005506">
    <property type="term" value="F:iron ion binding"/>
    <property type="evidence" value="ECO:0007669"/>
    <property type="project" value="InterPro"/>
</dbReference>
<dbReference type="PRINTS" id="PR00385">
    <property type="entry name" value="P450"/>
</dbReference>
<dbReference type="InterPro" id="IPR036396">
    <property type="entry name" value="Cyt_P450_sf"/>
</dbReference>
<dbReference type="Proteomes" id="UP000266861">
    <property type="component" value="Unassembled WGS sequence"/>
</dbReference>
<dbReference type="GO" id="GO:0016705">
    <property type="term" value="F:oxidoreductase activity, acting on paired donors, with incorporation or reduction of molecular oxygen"/>
    <property type="evidence" value="ECO:0007669"/>
    <property type="project" value="InterPro"/>
</dbReference>
<gene>
    <name evidence="2" type="ORF">Glove_396g55</name>
</gene>
<name>A0A397H1H0_9GLOM</name>
<dbReference type="Pfam" id="PF00067">
    <property type="entry name" value="p450"/>
    <property type="match status" value="2"/>
</dbReference>
<dbReference type="GO" id="GO:0020037">
    <property type="term" value="F:heme binding"/>
    <property type="evidence" value="ECO:0007669"/>
    <property type="project" value="InterPro"/>
</dbReference>
<dbReference type="AlphaFoldDB" id="A0A397H1H0"/>
<accession>A0A397H1H0</accession>
<keyword evidence="3" id="KW-1185">Reference proteome</keyword>
<proteinExistence type="inferred from homology"/>
<dbReference type="InterPro" id="IPR001128">
    <property type="entry name" value="Cyt_P450"/>
</dbReference>
<comment type="caution">
    <text evidence="2">The sequence shown here is derived from an EMBL/GenBank/DDBJ whole genome shotgun (WGS) entry which is preliminary data.</text>
</comment>
<dbReference type="PANTHER" id="PTHR24305">
    <property type="entry name" value="CYTOCHROME P450"/>
    <property type="match status" value="1"/>
</dbReference>
<dbReference type="OrthoDB" id="1470350at2759"/>
<evidence type="ECO:0008006" key="4">
    <source>
        <dbReference type="Google" id="ProtNLM"/>
    </source>
</evidence>
<protein>
    <recommendedName>
        <fullName evidence="4">Cytochrome P450</fullName>
    </recommendedName>
</protein>
<dbReference type="EMBL" id="PQFF01000353">
    <property type="protein sequence ID" value="RHZ56827.1"/>
    <property type="molecule type" value="Genomic_DNA"/>
</dbReference>
<dbReference type="Gene3D" id="1.10.630.10">
    <property type="entry name" value="Cytochrome P450"/>
    <property type="match status" value="3"/>
</dbReference>